<reference evidence="2 3" key="1">
    <citation type="journal article" date="2022" name="Nat. Ecol. Evol.">
        <title>A masculinizing supergene underlies an exaggerated male reproductive morph in a spider.</title>
        <authorList>
            <person name="Hendrickx F."/>
            <person name="De Corte Z."/>
            <person name="Sonet G."/>
            <person name="Van Belleghem S.M."/>
            <person name="Kostlbacher S."/>
            <person name="Vangestel C."/>
        </authorList>
    </citation>
    <scope>NUCLEOTIDE SEQUENCE [LARGE SCALE GENOMIC DNA]</scope>
    <source>
        <strain evidence="2">W744_W776</strain>
    </source>
</reference>
<gene>
    <name evidence="2" type="ORF">JTE90_019514</name>
</gene>
<accession>A0AAV6VFE6</accession>
<keyword evidence="3" id="KW-1185">Reference proteome</keyword>
<dbReference type="AlphaFoldDB" id="A0AAV6VFE6"/>
<comment type="caution">
    <text evidence="2">The sequence shown here is derived from an EMBL/GenBank/DDBJ whole genome shotgun (WGS) entry which is preliminary data.</text>
</comment>
<feature type="compositionally biased region" description="Low complexity" evidence="1">
    <location>
        <begin position="29"/>
        <end position="51"/>
    </location>
</feature>
<name>A0AAV6VFE6_9ARAC</name>
<protein>
    <submittedName>
        <fullName evidence="2">Uncharacterized protein</fullName>
    </submittedName>
</protein>
<dbReference type="Proteomes" id="UP000827092">
    <property type="component" value="Unassembled WGS sequence"/>
</dbReference>
<dbReference type="EMBL" id="JAFNEN010000085">
    <property type="protein sequence ID" value="KAG8195525.1"/>
    <property type="molecule type" value="Genomic_DNA"/>
</dbReference>
<feature type="compositionally biased region" description="Basic and acidic residues" evidence="1">
    <location>
        <begin position="52"/>
        <end position="68"/>
    </location>
</feature>
<organism evidence="2 3">
    <name type="scientific">Oedothorax gibbosus</name>
    <dbReference type="NCBI Taxonomy" id="931172"/>
    <lineage>
        <taxon>Eukaryota</taxon>
        <taxon>Metazoa</taxon>
        <taxon>Ecdysozoa</taxon>
        <taxon>Arthropoda</taxon>
        <taxon>Chelicerata</taxon>
        <taxon>Arachnida</taxon>
        <taxon>Araneae</taxon>
        <taxon>Araneomorphae</taxon>
        <taxon>Entelegynae</taxon>
        <taxon>Araneoidea</taxon>
        <taxon>Linyphiidae</taxon>
        <taxon>Erigoninae</taxon>
        <taxon>Oedothorax</taxon>
    </lineage>
</organism>
<feature type="region of interest" description="Disordered" evidence="1">
    <location>
        <begin position="1"/>
        <end position="74"/>
    </location>
</feature>
<feature type="compositionally biased region" description="Low complexity" evidence="1">
    <location>
        <begin position="1"/>
        <end position="13"/>
    </location>
</feature>
<evidence type="ECO:0000313" key="3">
    <source>
        <dbReference type="Proteomes" id="UP000827092"/>
    </source>
</evidence>
<evidence type="ECO:0000256" key="1">
    <source>
        <dbReference type="SAM" id="MobiDB-lite"/>
    </source>
</evidence>
<evidence type="ECO:0000313" key="2">
    <source>
        <dbReference type="EMBL" id="KAG8195525.1"/>
    </source>
</evidence>
<sequence length="74" mass="8348">MPPSRHPVSPVPVEGRRIPRHIHPKNIGSPSLRPSQPLSLKPKLLPPFLHSDGSENNKKTRQLFRKESQSMVAK</sequence>
<proteinExistence type="predicted"/>